<evidence type="ECO:0000313" key="2">
    <source>
        <dbReference type="Proteomes" id="UP000244924"/>
    </source>
</evidence>
<proteinExistence type="predicted"/>
<evidence type="ECO:0000313" key="1">
    <source>
        <dbReference type="EMBL" id="SPH24567.1"/>
    </source>
</evidence>
<dbReference type="AlphaFoldDB" id="A0A2R8BMA7"/>
<sequence>MEQAIVFLLSEVQPSGMFYRKSFAWCGDCLANDPNARVALR</sequence>
<protein>
    <submittedName>
        <fullName evidence="1">Uncharacterized protein</fullName>
    </submittedName>
</protein>
<organism evidence="1 2">
    <name type="scientific">Albidovulum aquaemixtae</name>
    <dbReference type="NCBI Taxonomy" id="1542388"/>
    <lineage>
        <taxon>Bacteria</taxon>
        <taxon>Pseudomonadati</taxon>
        <taxon>Pseudomonadota</taxon>
        <taxon>Alphaproteobacteria</taxon>
        <taxon>Rhodobacterales</taxon>
        <taxon>Paracoccaceae</taxon>
        <taxon>Albidovulum</taxon>
    </lineage>
</organism>
<reference evidence="1 2" key="1">
    <citation type="submission" date="2018-03" db="EMBL/GenBank/DDBJ databases">
        <authorList>
            <person name="Keele B.F."/>
        </authorList>
    </citation>
    <scope>NUCLEOTIDE SEQUENCE [LARGE SCALE GENOMIC DNA]</scope>
    <source>
        <strain evidence="1 2">CECT 8626</strain>
    </source>
</reference>
<gene>
    <name evidence="1" type="ORF">DEA8626_03619</name>
</gene>
<dbReference type="EMBL" id="OMOQ01000003">
    <property type="protein sequence ID" value="SPH24567.1"/>
    <property type="molecule type" value="Genomic_DNA"/>
</dbReference>
<keyword evidence="2" id="KW-1185">Reference proteome</keyword>
<dbReference type="Proteomes" id="UP000244924">
    <property type="component" value="Unassembled WGS sequence"/>
</dbReference>
<accession>A0A2R8BMA7</accession>
<name>A0A2R8BMA7_9RHOB</name>